<proteinExistence type="predicted"/>
<dbReference type="Pfam" id="PF04146">
    <property type="entry name" value="YTH"/>
    <property type="match status" value="1"/>
</dbReference>
<feature type="region of interest" description="Disordered" evidence="1">
    <location>
        <begin position="421"/>
        <end position="464"/>
    </location>
</feature>
<dbReference type="PANTHER" id="PTHR12357">
    <property type="entry name" value="YTH YT521-B HOMOLOGY DOMAIN-CONTAINING"/>
    <property type="match status" value="1"/>
</dbReference>
<evidence type="ECO:0000313" key="4">
    <source>
        <dbReference type="Proteomes" id="UP000708148"/>
    </source>
</evidence>
<feature type="compositionally biased region" description="Polar residues" evidence="1">
    <location>
        <begin position="439"/>
        <end position="451"/>
    </location>
</feature>
<dbReference type="GO" id="GO:0048024">
    <property type="term" value="P:regulation of mRNA splicing, via spliceosome"/>
    <property type="evidence" value="ECO:0007669"/>
    <property type="project" value="TreeGrafter"/>
</dbReference>
<dbReference type="GO" id="GO:0005654">
    <property type="term" value="C:nucleoplasm"/>
    <property type="evidence" value="ECO:0007669"/>
    <property type="project" value="TreeGrafter"/>
</dbReference>
<dbReference type="GO" id="GO:0000398">
    <property type="term" value="P:mRNA splicing, via spliceosome"/>
    <property type="evidence" value="ECO:0007669"/>
    <property type="project" value="TreeGrafter"/>
</dbReference>
<feature type="domain" description="YTH" evidence="2">
    <location>
        <begin position="120"/>
        <end position="251"/>
    </location>
</feature>
<dbReference type="PROSITE" id="PS50882">
    <property type="entry name" value="YTH"/>
    <property type="match status" value="1"/>
</dbReference>
<dbReference type="GO" id="GO:0003729">
    <property type="term" value="F:mRNA binding"/>
    <property type="evidence" value="ECO:0007669"/>
    <property type="project" value="TreeGrafter"/>
</dbReference>
<feature type="non-terminal residue" evidence="3">
    <location>
        <position position="464"/>
    </location>
</feature>
<sequence>MAEGWDDGDADNVLDDLLAEDDLEFLPESPTGGEAEEKKDKEAGAGANDAKGSTSLEAAVPDEPQAQVAALPPEEAKPCNEGPSCKENAGGVSATGQPTRVPASLPHPQEEEVHSRTGIIRYFIMKSITSANIEKSMEHGVWSTQAHNENKLNHAFQESDEVRLIFSVNQSGHFQGYARMASPIGRGPKSNLWVGSSWGCLFQVDWQCRYDLSFYKVEHLVNPLNEGKPVKIAKDGQEVSRDVGDKLVKMMEDGARQSGGNPLRSEGHRPIHWWPGQGGYKQRPGPRMGQMGPGSDQPREWRHNQVQPGVDASMQAPANGHEADSLAVASRARVRSRSCESSHGPGSPKRPRRSTQGSPGGMGSHGSVREPAGHGDPSPGRGSLQPEGSAPHVFDLTYDQYLDYYCRVQSRISELYSSGQLFEGSRRGSRHEVEGNGHFSRSSATHVSPSFGNGRPGPSAMSEE</sequence>
<feature type="compositionally biased region" description="Acidic residues" evidence="1">
    <location>
        <begin position="1"/>
        <end position="25"/>
    </location>
</feature>
<feature type="region of interest" description="Disordered" evidence="1">
    <location>
        <begin position="254"/>
        <end position="391"/>
    </location>
</feature>
<feature type="compositionally biased region" description="Basic and acidic residues" evidence="1">
    <location>
        <begin position="424"/>
        <end position="435"/>
    </location>
</feature>
<dbReference type="InterPro" id="IPR007275">
    <property type="entry name" value="YTH_domain"/>
</dbReference>
<dbReference type="OrthoDB" id="306690at2759"/>
<evidence type="ECO:0000313" key="3">
    <source>
        <dbReference type="EMBL" id="CAD7704158.1"/>
    </source>
</evidence>
<protein>
    <recommendedName>
        <fullName evidence="2">YTH domain-containing protein</fullName>
    </recommendedName>
</protein>
<dbReference type="GO" id="GO:1990247">
    <property type="term" value="F:N6-methyladenosine-containing RNA reader activity"/>
    <property type="evidence" value="ECO:0007669"/>
    <property type="project" value="TreeGrafter"/>
</dbReference>
<accession>A0A8S1JB07</accession>
<evidence type="ECO:0000256" key="1">
    <source>
        <dbReference type="SAM" id="MobiDB-lite"/>
    </source>
</evidence>
<gene>
    <name evidence="3" type="ORF">OSTQU699_LOCUS9515</name>
</gene>
<dbReference type="PANTHER" id="PTHR12357:SF3">
    <property type="entry name" value="YTH DOMAIN-CONTAINING PROTEIN 1"/>
    <property type="match status" value="1"/>
</dbReference>
<evidence type="ECO:0000259" key="2">
    <source>
        <dbReference type="PROSITE" id="PS50882"/>
    </source>
</evidence>
<comment type="caution">
    <text evidence="3">The sequence shown here is derived from an EMBL/GenBank/DDBJ whole genome shotgun (WGS) entry which is preliminary data.</text>
</comment>
<organism evidence="3 4">
    <name type="scientific">Ostreobium quekettii</name>
    <dbReference type="NCBI Taxonomy" id="121088"/>
    <lineage>
        <taxon>Eukaryota</taxon>
        <taxon>Viridiplantae</taxon>
        <taxon>Chlorophyta</taxon>
        <taxon>core chlorophytes</taxon>
        <taxon>Ulvophyceae</taxon>
        <taxon>TCBD clade</taxon>
        <taxon>Bryopsidales</taxon>
        <taxon>Ostreobineae</taxon>
        <taxon>Ostreobiaceae</taxon>
        <taxon>Ostreobium</taxon>
    </lineage>
</organism>
<dbReference type="Proteomes" id="UP000708148">
    <property type="component" value="Unassembled WGS sequence"/>
</dbReference>
<dbReference type="CDD" id="cd21134">
    <property type="entry name" value="YTH"/>
    <property type="match status" value="1"/>
</dbReference>
<dbReference type="Gene3D" id="3.10.590.10">
    <property type="entry name" value="ph1033 like domains"/>
    <property type="match status" value="1"/>
</dbReference>
<keyword evidence="4" id="KW-1185">Reference proteome</keyword>
<dbReference type="EMBL" id="CAJHUC010002668">
    <property type="protein sequence ID" value="CAD7704158.1"/>
    <property type="molecule type" value="Genomic_DNA"/>
</dbReference>
<feature type="compositionally biased region" description="Low complexity" evidence="1">
    <location>
        <begin position="282"/>
        <end position="294"/>
    </location>
</feature>
<dbReference type="AlphaFoldDB" id="A0A8S1JB07"/>
<feature type="region of interest" description="Disordered" evidence="1">
    <location>
        <begin position="1"/>
        <end position="112"/>
    </location>
</feature>
<name>A0A8S1JB07_9CHLO</name>
<dbReference type="InterPro" id="IPR045168">
    <property type="entry name" value="YTH_prot"/>
</dbReference>
<reference evidence="3" key="1">
    <citation type="submission" date="2020-12" db="EMBL/GenBank/DDBJ databases">
        <authorList>
            <person name="Iha C."/>
        </authorList>
    </citation>
    <scope>NUCLEOTIDE SEQUENCE</scope>
</reference>